<dbReference type="EMBL" id="POUD01000395">
    <property type="protein sequence ID" value="PZG04142.1"/>
    <property type="molecule type" value="Genomic_DNA"/>
</dbReference>
<proteinExistence type="predicted"/>
<dbReference type="OrthoDB" id="3218567at2"/>
<organism evidence="2 3">
    <name type="scientific">Nonomuraea aridisoli</name>
    <dbReference type="NCBI Taxonomy" id="2070368"/>
    <lineage>
        <taxon>Bacteria</taxon>
        <taxon>Bacillati</taxon>
        <taxon>Actinomycetota</taxon>
        <taxon>Actinomycetes</taxon>
        <taxon>Streptosporangiales</taxon>
        <taxon>Streptosporangiaceae</taxon>
        <taxon>Nonomuraea</taxon>
    </lineage>
</organism>
<dbReference type="RefSeq" id="WP_111185154.1">
    <property type="nucleotide sequence ID" value="NZ_POUD01000395.1"/>
</dbReference>
<name>A0A2W2CWQ3_9ACTN</name>
<keyword evidence="1" id="KW-1133">Transmembrane helix</keyword>
<dbReference type="Pfam" id="PF13374">
    <property type="entry name" value="TPR_10"/>
    <property type="match status" value="1"/>
</dbReference>
<evidence type="ECO:0000313" key="2">
    <source>
        <dbReference type="EMBL" id="PZG04142.1"/>
    </source>
</evidence>
<feature type="transmembrane region" description="Helical" evidence="1">
    <location>
        <begin position="22"/>
        <end position="45"/>
    </location>
</feature>
<comment type="caution">
    <text evidence="2">The sequence shown here is derived from an EMBL/GenBank/DDBJ whole genome shotgun (WGS) entry which is preliminary data.</text>
</comment>
<sequence>MRLWEWLAATALGALVVWWSGWSWWVLLVGVLIGVAVLGLGHGALRPYRESRRLKRLNALLERSDANAGARGEAERLLLQAYAVCRRVARSRPRRRVPALAHTCAMQAETMLRVAVRLIAFHRYDEAVFVTREAVALRHLGDDGARAEDLGRLFTAVGAGFYRAGRAADALAPEREAVSVHRDLVTSGHLAEPALADSLHSLAITMSSLDDREGAHAAYQEAVDLYRALAAHEAAEGELRRDLARTLRNLACHLERQGRADEAADALAEADLLDRA</sequence>
<dbReference type="SUPFAM" id="SSF48452">
    <property type="entry name" value="TPR-like"/>
    <property type="match status" value="1"/>
</dbReference>
<gene>
    <name evidence="2" type="ORF">C1J01_45035</name>
</gene>
<dbReference type="AlphaFoldDB" id="A0A2W2CWQ3"/>
<evidence type="ECO:0008006" key="4">
    <source>
        <dbReference type="Google" id="ProtNLM"/>
    </source>
</evidence>
<keyword evidence="1" id="KW-0812">Transmembrane</keyword>
<evidence type="ECO:0000256" key="1">
    <source>
        <dbReference type="SAM" id="Phobius"/>
    </source>
</evidence>
<dbReference type="InterPro" id="IPR011990">
    <property type="entry name" value="TPR-like_helical_dom_sf"/>
</dbReference>
<evidence type="ECO:0000313" key="3">
    <source>
        <dbReference type="Proteomes" id="UP000249304"/>
    </source>
</evidence>
<accession>A0A2W2CWQ3</accession>
<dbReference type="Proteomes" id="UP000249304">
    <property type="component" value="Unassembled WGS sequence"/>
</dbReference>
<dbReference type="Gene3D" id="1.25.40.10">
    <property type="entry name" value="Tetratricopeptide repeat domain"/>
    <property type="match status" value="1"/>
</dbReference>
<protein>
    <recommendedName>
        <fullName evidence="4">Tetratricopeptide repeat protein</fullName>
    </recommendedName>
</protein>
<keyword evidence="3" id="KW-1185">Reference proteome</keyword>
<keyword evidence="1" id="KW-0472">Membrane</keyword>
<reference evidence="2 3" key="1">
    <citation type="submission" date="2018-01" db="EMBL/GenBank/DDBJ databases">
        <title>Draft genome sequence of Nonomuraea sp. KC333.</title>
        <authorList>
            <person name="Sahin N."/>
            <person name="Saygin H."/>
            <person name="Ay H."/>
        </authorList>
    </citation>
    <scope>NUCLEOTIDE SEQUENCE [LARGE SCALE GENOMIC DNA]</scope>
    <source>
        <strain evidence="2 3">KC333</strain>
    </source>
</reference>